<feature type="transmembrane region" description="Helical" evidence="4">
    <location>
        <begin position="75"/>
        <end position="96"/>
    </location>
</feature>
<dbReference type="PANTHER" id="PTHR14969">
    <property type="entry name" value="SPHINGOSINE-1-PHOSPHATE PHOSPHOHYDROLASE"/>
    <property type="match status" value="1"/>
</dbReference>
<organism evidence="6">
    <name type="scientific">Yersinia ruckeri</name>
    <dbReference type="NCBI Taxonomy" id="29486"/>
    <lineage>
        <taxon>Bacteria</taxon>
        <taxon>Pseudomonadati</taxon>
        <taxon>Pseudomonadota</taxon>
        <taxon>Gammaproteobacteria</taxon>
        <taxon>Enterobacterales</taxon>
        <taxon>Yersiniaceae</taxon>
        <taxon>Yersinia</taxon>
    </lineage>
</organism>
<dbReference type="GO" id="GO:0050380">
    <property type="term" value="F:undecaprenyl-diphosphatase activity"/>
    <property type="evidence" value="ECO:0007669"/>
    <property type="project" value="UniProtKB-EC"/>
</dbReference>
<dbReference type="Pfam" id="PF01569">
    <property type="entry name" value="PAP2"/>
    <property type="match status" value="1"/>
</dbReference>
<dbReference type="Proteomes" id="UP000255169">
    <property type="component" value="Unassembled WGS sequence"/>
</dbReference>
<comment type="catalytic activity">
    <reaction evidence="3">
        <text>di-trans,octa-cis-undecaprenyl diphosphate + H2O = di-trans,octa-cis-undecaprenyl phosphate + phosphate + H(+)</text>
        <dbReference type="Rhea" id="RHEA:28094"/>
        <dbReference type="ChEBI" id="CHEBI:15377"/>
        <dbReference type="ChEBI" id="CHEBI:15378"/>
        <dbReference type="ChEBI" id="CHEBI:43474"/>
        <dbReference type="ChEBI" id="CHEBI:58405"/>
        <dbReference type="ChEBI" id="CHEBI:60392"/>
        <dbReference type="EC" id="3.6.1.27"/>
    </reaction>
</comment>
<dbReference type="SUPFAM" id="SSF48317">
    <property type="entry name" value="Acid phosphatase/Vanadium-dependent haloperoxidase"/>
    <property type="match status" value="1"/>
</dbReference>
<dbReference type="GO" id="GO:0005886">
    <property type="term" value="C:plasma membrane"/>
    <property type="evidence" value="ECO:0007669"/>
    <property type="project" value="TreeGrafter"/>
</dbReference>
<accession>A0A085U7G4</accession>
<feature type="transmembrane region" description="Helical" evidence="4">
    <location>
        <begin position="186"/>
        <end position="206"/>
    </location>
</feature>
<evidence type="ECO:0000313" key="6">
    <source>
        <dbReference type="EMBL" id="CEK27508.1"/>
    </source>
</evidence>
<keyword evidence="4" id="KW-0812">Transmembrane</keyword>
<dbReference type="GeneID" id="66879449"/>
<evidence type="ECO:0000256" key="2">
    <source>
        <dbReference type="ARBA" id="ARBA00032707"/>
    </source>
</evidence>
<feature type="transmembrane region" description="Helical" evidence="4">
    <location>
        <begin position="212"/>
        <end position="230"/>
    </location>
</feature>
<evidence type="ECO:0000256" key="1">
    <source>
        <dbReference type="ARBA" id="ARBA00012374"/>
    </source>
</evidence>
<keyword evidence="4" id="KW-0472">Membrane</keyword>
<dbReference type="RefSeq" id="WP_004720030.1">
    <property type="nucleotide sequence ID" value="NZ_CABIHR010000014.1"/>
</dbReference>
<dbReference type="NCBIfam" id="NF007975">
    <property type="entry name" value="PRK10699.1"/>
    <property type="match status" value="1"/>
</dbReference>
<dbReference type="CDD" id="cd01610">
    <property type="entry name" value="PAP2_like"/>
    <property type="match status" value="1"/>
</dbReference>
<proteinExistence type="predicted"/>
<dbReference type="eggNOG" id="COG0671">
    <property type="taxonomic scope" value="Bacteria"/>
</dbReference>
<evidence type="ECO:0000313" key="7">
    <source>
        <dbReference type="EMBL" id="SUP99128.1"/>
    </source>
</evidence>
<dbReference type="EC" id="3.6.1.27" evidence="1"/>
<dbReference type="KEGG" id="yrb:UGYR_01585"/>
<dbReference type="STRING" id="29486.UGYR_01585"/>
<evidence type="ECO:0000259" key="5">
    <source>
        <dbReference type="SMART" id="SM00014"/>
    </source>
</evidence>
<keyword evidence="4" id="KW-1133">Transmembrane helix</keyword>
<feature type="transmembrane region" description="Helical" evidence="4">
    <location>
        <begin position="7"/>
        <end position="29"/>
    </location>
</feature>
<dbReference type="InterPro" id="IPR036938">
    <property type="entry name" value="PAP2/HPO_sf"/>
</dbReference>
<dbReference type="Gene3D" id="1.20.144.10">
    <property type="entry name" value="Phosphatidic acid phosphatase type 2/haloperoxidase"/>
    <property type="match status" value="1"/>
</dbReference>
<protein>
    <recommendedName>
        <fullName evidence="1">undecaprenyl-diphosphate phosphatase</fullName>
        <ecNumber evidence="1">3.6.1.27</ecNumber>
    </recommendedName>
    <alternativeName>
        <fullName evidence="2">Undecaprenyl pyrophosphate phosphatase</fullName>
    </alternativeName>
</protein>
<dbReference type="PANTHER" id="PTHR14969:SF54">
    <property type="entry name" value="PHOSPHATIDYLGLYCEROPHOSPHATASE B"/>
    <property type="match status" value="1"/>
</dbReference>
<dbReference type="OrthoDB" id="5586741at2"/>
<dbReference type="EMBL" id="LN681231">
    <property type="protein sequence ID" value="CEK27508.1"/>
    <property type="molecule type" value="Genomic_DNA"/>
</dbReference>
<name>A0A085U7G4_YERRU</name>
<evidence type="ECO:0000313" key="8">
    <source>
        <dbReference type="Proteomes" id="UP000255169"/>
    </source>
</evidence>
<reference evidence="7 8" key="2">
    <citation type="submission" date="2018-06" db="EMBL/GenBank/DDBJ databases">
        <authorList>
            <consortium name="Pathogen Informatics"/>
            <person name="Doyle S."/>
        </authorList>
    </citation>
    <scope>NUCLEOTIDE SEQUENCE [LARGE SCALE GENOMIC DNA]</scope>
    <source>
        <strain evidence="7 8">NCTC10476</strain>
    </source>
</reference>
<keyword evidence="8" id="KW-1185">Reference proteome</keyword>
<reference evidence="6" key="1">
    <citation type="journal article" date="2015" name="Genome Announc.">
        <title>Complete Genome Sequence of Yersinia ruckeri Strain CSF007-82, Etiologic Agent of Red Mouth Disease in Salmonid Fish.</title>
        <authorList>
            <person name="Nelson M.C."/>
            <person name="LaPatra S.E."/>
            <person name="Welch T.J."/>
            <person name="Graf J."/>
        </authorList>
    </citation>
    <scope>NUCLEOTIDE SEQUENCE</scope>
    <source>
        <strain evidence="6">CSF007-82</strain>
    </source>
</reference>
<dbReference type="AlphaFoldDB" id="A0A085U7G4"/>
<evidence type="ECO:0000256" key="3">
    <source>
        <dbReference type="ARBA" id="ARBA00047594"/>
    </source>
</evidence>
<feature type="domain" description="Phosphatidic acid phosphatase type 2/haloperoxidase" evidence="5">
    <location>
        <begin position="76"/>
        <end position="227"/>
    </location>
</feature>
<keyword evidence="6" id="KW-0378">Hydrolase</keyword>
<feature type="transmembrane region" description="Helical" evidence="4">
    <location>
        <begin position="157"/>
        <end position="179"/>
    </location>
</feature>
<dbReference type="SMART" id="SM00014">
    <property type="entry name" value="acidPPc"/>
    <property type="match status" value="1"/>
</dbReference>
<dbReference type="PATRIC" id="fig|29486.44.peg.1400"/>
<gene>
    <name evidence="7" type="primary">pgpB</name>
    <name evidence="6" type="ORF">CSF007_8775</name>
    <name evidence="7" type="ORF">NCTC10476_00384</name>
</gene>
<dbReference type="InterPro" id="IPR000326">
    <property type="entry name" value="PAP2/HPO"/>
</dbReference>
<evidence type="ECO:0000256" key="4">
    <source>
        <dbReference type="SAM" id="Phobius"/>
    </source>
</evidence>
<sequence>MLDIAKRIIIGTLLLLLMPTAVWISGWHWQPGEPAIWLKGFFWLTETVTAPWGIITSIILSAWFLWCLRFRLKPALGLLAILTLAILTGQGVKSLIKEQVQEPRPFVVWLAEKNTLSSEQFYALPRQQRSALIEERMQGQTQVPQWLVEHWQFETGFAFPSGHTVFAVTWALLGVGLLWPRRHYKTIALLMLWATGVMGSRLVLGMHWPQDLIMATLISGLLVGLATTLVQRWIGPLSILPQEQKEIEHRDND</sequence>
<dbReference type="EMBL" id="UHJG01000001">
    <property type="protein sequence ID" value="SUP99128.1"/>
    <property type="molecule type" value="Genomic_DNA"/>
</dbReference>
<feature type="transmembrane region" description="Helical" evidence="4">
    <location>
        <begin position="49"/>
        <end position="68"/>
    </location>
</feature>